<sequence>MMPQAGPPRRFDSSMQDTPQNAISTTDTSHAHAAASPIPIPSHPAMPISTPIMHPANLRIYPPPNPPRLQLTRRTPHAHPQTLNYNPLRFTSSLDLRTTTSLASTVLEPSNTAPAMHRVLSTAPESLMRRVL</sequence>
<reference evidence="2" key="1">
    <citation type="journal article" date="2020" name="Stud. Mycol.">
        <title>101 Dothideomycetes genomes: a test case for predicting lifestyles and emergence of pathogens.</title>
        <authorList>
            <person name="Haridas S."/>
            <person name="Albert R."/>
            <person name="Binder M."/>
            <person name="Bloem J."/>
            <person name="Labutti K."/>
            <person name="Salamov A."/>
            <person name="Andreopoulos B."/>
            <person name="Baker S."/>
            <person name="Barry K."/>
            <person name="Bills G."/>
            <person name="Bluhm B."/>
            <person name="Cannon C."/>
            <person name="Castanera R."/>
            <person name="Culley D."/>
            <person name="Daum C."/>
            <person name="Ezra D."/>
            <person name="Gonzalez J."/>
            <person name="Henrissat B."/>
            <person name="Kuo A."/>
            <person name="Liang C."/>
            <person name="Lipzen A."/>
            <person name="Lutzoni F."/>
            <person name="Magnuson J."/>
            <person name="Mondo S."/>
            <person name="Nolan M."/>
            <person name="Ohm R."/>
            <person name="Pangilinan J."/>
            <person name="Park H.-J."/>
            <person name="Ramirez L."/>
            <person name="Alfaro M."/>
            <person name="Sun H."/>
            <person name="Tritt A."/>
            <person name="Yoshinaga Y."/>
            <person name="Zwiers L.-H."/>
            <person name="Turgeon B."/>
            <person name="Goodwin S."/>
            <person name="Spatafora J."/>
            <person name="Crous P."/>
            <person name="Grigoriev I."/>
        </authorList>
    </citation>
    <scope>NUCLEOTIDE SEQUENCE</scope>
    <source>
        <strain evidence="2">CBS 113818</strain>
    </source>
</reference>
<dbReference type="AlphaFoldDB" id="A0A6A7A424"/>
<keyword evidence="3" id="KW-1185">Reference proteome</keyword>
<organism evidence="2 3">
    <name type="scientific">Ophiobolus disseminans</name>
    <dbReference type="NCBI Taxonomy" id="1469910"/>
    <lineage>
        <taxon>Eukaryota</taxon>
        <taxon>Fungi</taxon>
        <taxon>Dikarya</taxon>
        <taxon>Ascomycota</taxon>
        <taxon>Pezizomycotina</taxon>
        <taxon>Dothideomycetes</taxon>
        <taxon>Pleosporomycetidae</taxon>
        <taxon>Pleosporales</taxon>
        <taxon>Pleosporineae</taxon>
        <taxon>Phaeosphaeriaceae</taxon>
        <taxon>Ophiobolus</taxon>
    </lineage>
</organism>
<gene>
    <name evidence="2" type="ORF">CC86DRAFT_201636</name>
</gene>
<evidence type="ECO:0000256" key="1">
    <source>
        <dbReference type="SAM" id="MobiDB-lite"/>
    </source>
</evidence>
<proteinExistence type="predicted"/>
<accession>A0A6A7A424</accession>
<name>A0A6A7A424_9PLEO</name>
<protein>
    <submittedName>
        <fullName evidence="2">Uncharacterized protein</fullName>
    </submittedName>
</protein>
<dbReference type="Proteomes" id="UP000799424">
    <property type="component" value="Unassembled WGS sequence"/>
</dbReference>
<feature type="region of interest" description="Disordered" evidence="1">
    <location>
        <begin position="1"/>
        <end position="85"/>
    </location>
</feature>
<dbReference type="EMBL" id="MU006223">
    <property type="protein sequence ID" value="KAF2827893.1"/>
    <property type="molecule type" value="Genomic_DNA"/>
</dbReference>
<evidence type="ECO:0000313" key="3">
    <source>
        <dbReference type="Proteomes" id="UP000799424"/>
    </source>
</evidence>
<evidence type="ECO:0000313" key="2">
    <source>
        <dbReference type="EMBL" id="KAF2827893.1"/>
    </source>
</evidence>
<feature type="compositionally biased region" description="Low complexity" evidence="1">
    <location>
        <begin position="22"/>
        <end position="37"/>
    </location>
</feature>